<accession>A0A1E8GP38</accession>
<gene>
    <name evidence="10" type="primary">plsY</name>
    <name evidence="11" type="ORF">BG261_02020</name>
</gene>
<dbReference type="SMART" id="SM01207">
    <property type="entry name" value="G3P_acyltransf"/>
    <property type="match status" value="1"/>
</dbReference>
<comment type="similarity">
    <text evidence="10">Belongs to the PlsY family.</text>
</comment>
<keyword evidence="7 10" id="KW-0472">Membrane</keyword>
<keyword evidence="9 10" id="KW-1208">Phospholipid metabolism</keyword>
<reference evidence="12" key="1">
    <citation type="submission" date="2016-09" db="EMBL/GenBank/DDBJ databases">
        <title>Draft genome sequence of a novel species of the family Streptococcaceae isolated from flowers.</title>
        <authorList>
            <person name="Chuah L.-O."/>
            <person name="Yap K.-P."/>
            <person name="Thong K.L."/>
            <person name="Liong M.T."/>
            <person name="Ahmad R."/>
            <person name="Rusul G."/>
        </authorList>
    </citation>
    <scope>NUCLEOTIDE SEQUENCE [LARGE SCALE GENOMIC DNA]</scope>
    <source>
        <strain evidence="12">DF1</strain>
    </source>
</reference>
<dbReference type="PANTHER" id="PTHR30309:SF0">
    <property type="entry name" value="GLYCEROL-3-PHOSPHATE ACYLTRANSFERASE-RELATED"/>
    <property type="match status" value="1"/>
</dbReference>
<evidence type="ECO:0000256" key="4">
    <source>
        <dbReference type="ARBA" id="ARBA00022692"/>
    </source>
</evidence>
<dbReference type="Pfam" id="PF02660">
    <property type="entry name" value="G3P_acyltransf"/>
    <property type="match status" value="1"/>
</dbReference>
<keyword evidence="3 10" id="KW-0808">Transferase</keyword>
<feature type="transmembrane region" description="Helical" evidence="10">
    <location>
        <begin position="165"/>
        <end position="183"/>
    </location>
</feature>
<comment type="pathway">
    <text evidence="10">Lipid metabolism; phospholipid metabolism.</text>
</comment>
<dbReference type="STRING" id="1859473.BG261_02020"/>
<keyword evidence="11" id="KW-0012">Acyltransferase</keyword>
<name>A0A1E8GP38_9LACT</name>
<dbReference type="AlphaFoldDB" id="A0A1E8GP38"/>
<comment type="caution">
    <text evidence="11">The sequence shown here is derived from an EMBL/GenBank/DDBJ whole genome shotgun (WGS) entry which is preliminary data.</text>
</comment>
<comment type="catalytic activity">
    <reaction evidence="10">
        <text>an acyl phosphate + sn-glycerol 3-phosphate = a 1-acyl-sn-glycero-3-phosphate + phosphate</text>
        <dbReference type="Rhea" id="RHEA:34075"/>
        <dbReference type="ChEBI" id="CHEBI:43474"/>
        <dbReference type="ChEBI" id="CHEBI:57597"/>
        <dbReference type="ChEBI" id="CHEBI:57970"/>
        <dbReference type="ChEBI" id="CHEBI:59918"/>
        <dbReference type="EC" id="2.3.1.275"/>
    </reaction>
</comment>
<comment type="subunit">
    <text evidence="10">Probably interacts with PlsX.</text>
</comment>
<dbReference type="NCBIfam" id="TIGR00023">
    <property type="entry name" value="glycerol-3-phosphate 1-O-acyltransferase PlsY"/>
    <property type="match status" value="1"/>
</dbReference>
<dbReference type="PANTHER" id="PTHR30309">
    <property type="entry name" value="INNER MEMBRANE PROTEIN YGIH"/>
    <property type="match status" value="1"/>
</dbReference>
<dbReference type="EMBL" id="MKIR01000012">
    <property type="protein sequence ID" value="OFI49383.1"/>
    <property type="molecule type" value="Genomic_DNA"/>
</dbReference>
<evidence type="ECO:0000256" key="2">
    <source>
        <dbReference type="ARBA" id="ARBA00022516"/>
    </source>
</evidence>
<dbReference type="RefSeq" id="WP_070791905.1">
    <property type="nucleotide sequence ID" value="NZ_MKIR01000012.1"/>
</dbReference>
<dbReference type="OrthoDB" id="9777124at2"/>
<keyword evidence="6 10" id="KW-0443">Lipid metabolism</keyword>
<keyword evidence="12" id="KW-1185">Reference proteome</keyword>
<evidence type="ECO:0000313" key="12">
    <source>
        <dbReference type="Proteomes" id="UP000178622"/>
    </source>
</evidence>
<keyword evidence="4 10" id="KW-0812">Transmembrane</keyword>
<comment type="function">
    <text evidence="10">Catalyzes the transfer of an acyl group from acyl-phosphate (acyl-PO(4)) to glycerol-3-phosphate (G3P) to form lysophosphatidic acid (LPA). This enzyme utilizes acyl-phosphate as fatty acyl donor, but not acyl-CoA or acyl-ACP.</text>
</comment>
<evidence type="ECO:0000313" key="11">
    <source>
        <dbReference type="EMBL" id="OFI49383.1"/>
    </source>
</evidence>
<evidence type="ECO:0000256" key="3">
    <source>
        <dbReference type="ARBA" id="ARBA00022679"/>
    </source>
</evidence>
<feature type="transmembrane region" description="Helical" evidence="10">
    <location>
        <begin position="52"/>
        <end position="74"/>
    </location>
</feature>
<evidence type="ECO:0000256" key="1">
    <source>
        <dbReference type="ARBA" id="ARBA00022475"/>
    </source>
</evidence>
<evidence type="ECO:0000256" key="5">
    <source>
        <dbReference type="ARBA" id="ARBA00022989"/>
    </source>
</evidence>
<dbReference type="GO" id="GO:0008654">
    <property type="term" value="P:phospholipid biosynthetic process"/>
    <property type="evidence" value="ECO:0007669"/>
    <property type="project" value="UniProtKB-UniRule"/>
</dbReference>
<evidence type="ECO:0000256" key="9">
    <source>
        <dbReference type="ARBA" id="ARBA00023264"/>
    </source>
</evidence>
<evidence type="ECO:0000256" key="8">
    <source>
        <dbReference type="ARBA" id="ARBA00023209"/>
    </source>
</evidence>
<evidence type="ECO:0000256" key="6">
    <source>
        <dbReference type="ARBA" id="ARBA00023098"/>
    </source>
</evidence>
<sequence length="212" mass="23584">MKIVILLVLAYLLGSIPSGLWIGKIFFHKNLHDYGSGNTGTTNTFRILGRKAGIIVFILDFFKGYIATCLPLIFNVHGISPVVFGILAIFGHTCSIFDHFKGGKAVATSAGMLFAYNPYFFLFLLIIFAITLYLTSMVSFASVACAVIGGLAVLIFPSIHFIFKSYDPIFTILTLILAFFIIYKHKDNIKRIMNHDENLVPFGLNITNQKTK</sequence>
<dbReference type="GO" id="GO:0043772">
    <property type="term" value="F:acyl-phosphate glycerol-3-phosphate acyltransferase activity"/>
    <property type="evidence" value="ECO:0007669"/>
    <property type="project" value="UniProtKB-UniRule"/>
</dbReference>
<evidence type="ECO:0000256" key="7">
    <source>
        <dbReference type="ARBA" id="ARBA00023136"/>
    </source>
</evidence>
<dbReference type="UniPathway" id="UPA00085"/>
<dbReference type="InterPro" id="IPR003811">
    <property type="entry name" value="G3P_acylTferase_PlsY"/>
</dbReference>
<dbReference type="EC" id="2.3.1.275" evidence="10"/>
<keyword evidence="1 10" id="KW-1003">Cell membrane</keyword>
<feature type="transmembrane region" description="Helical" evidence="10">
    <location>
        <begin position="140"/>
        <end position="159"/>
    </location>
</feature>
<proteinExistence type="inferred from homology"/>
<keyword evidence="5 10" id="KW-1133">Transmembrane helix</keyword>
<organism evidence="11 12">
    <name type="scientific">Floricoccus tropicus</name>
    <dbReference type="NCBI Taxonomy" id="1859473"/>
    <lineage>
        <taxon>Bacteria</taxon>
        <taxon>Bacillati</taxon>
        <taxon>Bacillota</taxon>
        <taxon>Bacilli</taxon>
        <taxon>Lactobacillales</taxon>
        <taxon>Streptococcaceae</taxon>
        <taxon>Floricoccus</taxon>
    </lineage>
</organism>
<feature type="transmembrane region" description="Helical" evidence="10">
    <location>
        <begin position="112"/>
        <end position="133"/>
    </location>
</feature>
<dbReference type="Proteomes" id="UP000178622">
    <property type="component" value="Unassembled WGS sequence"/>
</dbReference>
<keyword evidence="8 10" id="KW-0594">Phospholipid biosynthesis</keyword>
<dbReference type="GO" id="GO:0005886">
    <property type="term" value="C:plasma membrane"/>
    <property type="evidence" value="ECO:0007669"/>
    <property type="project" value="UniProtKB-SubCell"/>
</dbReference>
<feature type="transmembrane region" description="Helical" evidence="10">
    <location>
        <begin position="81"/>
        <end position="100"/>
    </location>
</feature>
<evidence type="ECO:0000256" key="10">
    <source>
        <dbReference type="HAMAP-Rule" id="MF_01043"/>
    </source>
</evidence>
<keyword evidence="2 10" id="KW-0444">Lipid biosynthesis</keyword>
<protein>
    <recommendedName>
        <fullName evidence="10">Glycerol-3-phosphate acyltransferase</fullName>
    </recommendedName>
    <alternativeName>
        <fullName evidence="10">Acyl-PO4 G3P acyltransferase</fullName>
    </alternativeName>
    <alternativeName>
        <fullName evidence="10">Acyl-phosphate--glycerol-3-phosphate acyltransferase</fullName>
    </alternativeName>
    <alternativeName>
        <fullName evidence="10">G3P acyltransferase</fullName>
        <shortName evidence="10">GPAT</shortName>
        <ecNumber evidence="10">2.3.1.275</ecNumber>
    </alternativeName>
    <alternativeName>
        <fullName evidence="10">Lysophosphatidic acid synthase</fullName>
        <shortName evidence="10">LPA synthase</shortName>
    </alternativeName>
</protein>
<comment type="subcellular location">
    <subcellularLocation>
        <location evidence="10">Cell membrane</location>
        <topology evidence="10">Multi-pass membrane protein</topology>
    </subcellularLocation>
</comment>
<dbReference type="HAMAP" id="MF_01043">
    <property type="entry name" value="PlsY"/>
    <property type="match status" value="1"/>
</dbReference>